<name>U9UNT4_RHIID</name>
<sequence length="161" mass="18091">FILYLHQRRILLKHGKTSATVSLDSQNHIDFASLRLMVVDATSRSHLKNSVKNLFCKTFWSDICCNSITLITIMLKKEYEKDKANKIGSEGTKLTKCGILISQLECEIVGVDIFGLEFSISCFCNYSNCVGVNMIAQGSRLGTNCAYRSSLDCKKLKSKKY</sequence>
<evidence type="ECO:0000313" key="1">
    <source>
        <dbReference type="EMBL" id="ESA17266.1"/>
    </source>
</evidence>
<dbReference type="AlphaFoldDB" id="U9UNT4"/>
<dbReference type="VEuPathDB" id="FungiDB:RhiirFUN_006667"/>
<organism evidence="1">
    <name type="scientific">Rhizophagus irregularis (strain DAOM 181602 / DAOM 197198 / MUCL 43194)</name>
    <name type="common">Arbuscular mycorrhizal fungus</name>
    <name type="synonym">Glomus intraradices</name>
    <dbReference type="NCBI Taxonomy" id="747089"/>
    <lineage>
        <taxon>Eukaryota</taxon>
        <taxon>Fungi</taxon>
        <taxon>Fungi incertae sedis</taxon>
        <taxon>Mucoromycota</taxon>
        <taxon>Glomeromycotina</taxon>
        <taxon>Glomeromycetes</taxon>
        <taxon>Glomerales</taxon>
        <taxon>Glomeraceae</taxon>
        <taxon>Rhizophagus</taxon>
    </lineage>
</organism>
<reference evidence="1" key="1">
    <citation type="submission" date="2013-07" db="EMBL/GenBank/DDBJ databases">
        <title>The genome of an arbuscular mycorrhizal fungus provides insights into the evolution of the oldest plant symbiosis.</title>
        <authorList>
            <consortium name="DOE Joint Genome Institute"/>
            <person name="Tisserant E."/>
            <person name="Malbreil M."/>
            <person name="Kuo A."/>
            <person name="Kohler A."/>
            <person name="Symeonidi A."/>
            <person name="Balestrini R."/>
            <person name="Charron P."/>
            <person name="Duensing N."/>
            <person name="Frei-dit-Frey N."/>
            <person name="Gianinazzi-Pearson V."/>
            <person name="Gilbert B."/>
            <person name="Handa Y."/>
            <person name="Hijri M."/>
            <person name="Kaul R."/>
            <person name="Kawaguchi M."/>
            <person name="Krajinski F."/>
            <person name="Lammers P."/>
            <person name="Lapierre D."/>
            <person name="Masclaux F.G."/>
            <person name="Murat C."/>
            <person name="Morin E."/>
            <person name="Ndikumana S."/>
            <person name="Pagni M."/>
            <person name="Petitpierre D."/>
            <person name="Requena N."/>
            <person name="Rosikiewicz P."/>
            <person name="Riley R."/>
            <person name="Saito K."/>
            <person name="San Clemente H."/>
            <person name="Shapiro H."/>
            <person name="van Tuinen D."/>
            <person name="Becard G."/>
            <person name="Bonfante P."/>
            <person name="Paszkowski U."/>
            <person name="Shachar-Hill Y."/>
            <person name="Young J.P."/>
            <person name="Sanders I.R."/>
            <person name="Henrissat B."/>
            <person name="Rensing S.A."/>
            <person name="Grigoriev I.V."/>
            <person name="Corradi N."/>
            <person name="Roux C."/>
            <person name="Martin F."/>
        </authorList>
    </citation>
    <scope>NUCLEOTIDE SEQUENCE</scope>
    <source>
        <strain evidence="1">DAOM 197198</strain>
    </source>
</reference>
<accession>U9UNT4</accession>
<protein>
    <submittedName>
        <fullName evidence="1">Uncharacterized protein</fullName>
    </submittedName>
</protein>
<feature type="non-terminal residue" evidence="1">
    <location>
        <position position="1"/>
    </location>
</feature>
<dbReference type="HOGENOM" id="CLU_1647816_0_0_1"/>
<proteinExistence type="predicted"/>
<dbReference type="EMBL" id="KI280349">
    <property type="protein sequence ID" value="ESA17266.1"/>
    <property type="molecule type" value="Genomic_DNA"/>
</dbReference>
<gene>
    <name evidence="1" type="ORF">GLOINDRAFT_94020</name>
</gene>